<feature type="transmembrane region" description="Helical" evidence="6">
    <location>
        <begin position="341"/>
        <end position="363"/>
    </location>
</feature>
<feature type="domain" description="MacB-like periplasmic core" evidence="8">
    <location>
        <begin position="20"/>
        <end position="239"/>
    </location>
</feature>
<feature type="domain" description="ABC3 transporter permease C-terminal" evidence="7">
    <location>
        <begin position="677"/>
        <end position="787"/>
    </location>
</feature>
<feature type="transmembrane region" description="Helical" evidence="6">
    <location>
        <begin position="674"/>
        <end position="697"/>
    </location>
</feature>
<keyword evidence="4 6" id="KW-1133">Transmembrane helix</keyword>
<comment type="caution">
    <text evidence="9">The sequence shown here is derived from an EMBL/GenBank/DDBJ whole genome shotgun (WGS) entry which is preliminary data.</text>
</comment>
<sequence length="798" mass="89474">MFKNYLLIAFRNLVKYKSFSAINILGMGISLASVILISLYIWDEWQFDRYHPEGERVFRIYSIMSSPESGERYAAMVQPALATKLQEEFPEVEQTARILGTISEKQVQLEEKLFSETRGAHGEGQLFDIMAISILDGDPNQILTKPNAVAISESLAGKYFGSDNPIGQTLKIDGTDHEVTHVYANFPSHSHLQLDFLISMESLTWLPERIDSWTWHQMYTYFKLREGTDSRDLEKKVQAYAEKESAPFNSDSGFKSVPYFQNLHDIHLKSSNFQYDLAIIGNKDTVHILMVAAGMILLISCFNFINLSTARAVKRMKEVGVRKVIGAQKSNLQIQFLLESYAFTFFGLMLAILLASLSIPLLADLTGKELSLPLSMASVILLIATLLVLGILAGAYPAFLLSSFKPITVISGAKEMQGGHGTFRKAMVILQFVLSFFLIIGAWIVVEQNNLLKNKDMGFDKDTLMSVYGRGVKASQLESIKTEILNRTGIKHATWSYGIPGDIFAQDGVINPTTGERMSTIMFVVDYDYIQTFGMELLAGRDFSRDYGTDPQKAFILNETATKNFGFGTPEDALGKNLYWDMWTADSVKQGEVIGVVKDFHANSLKEAITPLVMHIQSEIYYTLTMRLDKNMATAQISEVEKIFNDQVPGQLFSYSFVDDNFNKMYRSEQNLSILLNIFAGLTILVACMGLFGLVEYHVHQRAKEISIRKVFGARTDSILLVLTKQYFVMIMIAFAIAVPLVWYTSGGWLANFAYRIEITPFLFLKAALLVGLITLITVSYQSIKAALGNPAEILKGN</sequence>
<dbReference type="PANTHER" id="PTHR30572:SF18">
    <property type="entry name" value="ABC-TYPE MACROLIDE FAMILY EXPORT SYSTEM PERMEASE COMPONENT 2"/>
    <property type="match status" value="1"/>
</dbReference>
<dbReference type="EMBL" id="JAHCMY010000018">
    <property type="protein sequence ID" value="MBS9525753.1"/>
    <property type="molecule type" value="Genomic_DNA"/>
</dbReference>
<reference evidence="9 10" key="1">
    <citation type="submission" date="2021-05" db="EMBL/GenBank/DDBJ databases">
        <authorList>
            <person name="Zhang Z.D."/>
            <person name="Osman G."/>
        </authorList>
    </citation>
    <scope>NUCLEOTIDE SEQUENCE [LARGE SCALE GENOMIC DNA]</scope>
    <source>
        <strain evidence="9 10">KCTC 32217</strain>
    </source>
</reference>
<gene>
    <name evidence="9" type="ORF">KI659_17165</name>
</gene>
<keyword evidence="2" id="KW-1003">Cell membrane</keyword>
<evidence type="ECO:0000259" key="8">
    <source>
        <dbReference type="Pfam" id="PF12704"/>
    </source>
</evidence>
<feature type="transmembrane region" description="Helical" evidence="6">
    <location>
        <begin position="422"/>
        <end position="446"/>
    </location>
</feature>
<evidence type="ECO:0000313" key="9">
    <source>
        <dbReference type="EMBL" id="MBS9525753.1"/>
    </source>
</evidence>
<feature type="transmembrane region" description="Helical" evidence="6">
    <location>
        <begin position="286"/>
        <end position="307"/>
    </location>
</feature>
<dbReference type="GO" id="GO:0005886">
    <property type="term" value="C:plasma membrane"/>
    <property type="evidence" value="ECO:0007669"/>
    <property type="project" value="UniProtKB-SubCell"/>
</dbReference>
<dbReference type="InterPro" id="IPR025857">
    <property type="entry name" value="MacB_PCD"/>
</dbReference>
<feature type="transmembrane region" description="Helical" evidence="6">
    <location>
        <begin position="718"/>
        <end position="743"/>
    </location>
</feature>
<dbReference type="Proteomes" id="UP001319104">
    <property type="component" value="Unassembled WGS sequence"/>
</dbReference>
<keyword evidence="5 6" id="KW-0472">Membrane</keyword>
<dbReference type="InterPro" id="IPR003838">
    <property type="entry name" value="ABC3_permease_C"/>
</dbReference>
<keyword evidence="10" id="KW-1185">Reference proteome</keyword>
<feature type="transmembrane region" description="Helical" evidence="6">
    <location>
        <begin position="21"/>
        <end position="42"/>
    </location>
</feature>
<keyword evidence="3 6" id="KW-0812">Transmembrane</keyword>
<name>A0AAP2CJA5_9BACT</name>
<evidence type="ECO:0000256" key="6">
    <source>
        <dbReference type="SAM" id="Phobius"/>
    </source>
</evidence>
<evidence type="ECO:0000256" key="2">
    <source>
        <dbReference type="ARBA" id="ARBA00022475"/>
    </source>
</evidence>
<evidence type="ECO:0000256" key="1">
    <source>
        <dbReference type="ARBA" id="ARBA00004651"/>
    </source>
</evidence>
<evidence type="ECO:0000259" key="7">
    <source>
        <dbReference type="Pfam" id="PF02687"/>
    </source>
</evidence>
<evidence type="ECO:0000256" key="5">
    <source>
        <dbReference type="ARBA" id="ARBA00023136"/>
    </source>
</evidence>
<dbReference type="GO" id="GO:0022857">
    <property type="term" value="F:transmembrane transporter activity"/>
    <property type="evidence" value="ECO:0007669"/>
    <property type="project" value="TreeGrafter"/>
</dbReference>
<dbReference type="InterPro" id="IPR050250">
    <property type="entry name" value="Macrolide_Exporter_MacB"/>
</dbReference>
<dbReference type="RefSeq" id="WP_213946612.1">
    <property type="nucleotide sequence ID" value="NZ_JAHCMY010000018.1"/>
</dbReference>
<dbReference type="AlphaFoldDB" id="A0AAP2CJA5"/>
<dbReference type="Pfam" id="PF12704">
    <property type="entry name" value="MacB_PCD"/>
    <property type="match status" value="1"/>
</dbReference>
<evidence type="ECO:0000256" key="3">
    <source>
        <dbReference type="ARBA" id="ARBA00022692"/>
    </source>
</evidence>
<protein>
    <submittedName>
        <fullName evidence="9">ABC transporter permease</fullName>
    </submittedName>
</protein>
<proteinExistence type="predicted"/>
<feature type="transmembrane region" description="Helical" evidence="6">
    <location>
        <begin position="763"/>
        <end position="781"/>
    </location>
</feature>
<comment type="subcellular location">
    <subcellularLocation>
        <location evidence="1">Cell membrane</location>
        <topology evidence="1">Multi-pass membrane protein</topology>
    </subcellularLocation>
</comment>
<organism evidence="9 10">
    <name type="scientific">Litoribacter ruber</name>
    <dbReference type="NCBI Taxonomy" id="702568"/>
    <lineage>
        <taxon>Bacteria</taxon>
        <taxon>Pseudomonadati</taxon>
        <taxon>Bacteroidota</taxon>
        <taxon>Cytophagia</taxon>
        <taxon>Cytophagales</taxon>
        <taxon>Cyclobacteriaceae</taxon>
        <taxon>Litoribacter</taxon>
    </lineage>
</organism>
<feature type="transmembrane region" description="Helical" evidence="6">
    <location>
        <begin position="375"/>
        <end position="401"/>
    </location>
</feature>
<dbReference type="PANTHER" id="PTHR30572">
    <property type="entry name" value="MEMBRANE COMPONENT OF TRANSPORTER-RELATED"/>
    <property type="match status" value="1"/>
</dbReference>
<dbReference type="Pfam" id="PF02687">
    <property type="entry name" value="FtsX"/>
    <property type="match status" value="2"/>
</dbReference>
<evidence type="ECO:0000256" key="4">
    <source>
        <dbReference type="ARBA" id="ARBA00022989"/>
    </source>
</evidence>
<accession>A0AAP2CJA5</accession>
<evidence type="ECO:0000313" key="10">
    <source>
        <dbReference type="Proteomes" id="UP001319104"/>
    </source>
</evidence>
<feature type="domain" description="ABC3 transporter permease C-terminal" evidence="7">
    <location>
        <begin position="291"/>
        <end position="404"/>
    </location>
</feature>